<dbReference type="GO" id="GO:0005737">
    <property type="term" value="C:cytoplasm"/>
    <property type="evidence" value="ECO:0007669"/>
    <property type="project" value="TreeGrafter"/>
</dbReference>
<dbReference type="PANTHER" id="PTHR11904:SF9">
    <property type="entry name" value="PURINE NUCLEOSIDE PHOSPHORYLASE-RELATED"/>
    <property type="match status" value="1"/>
</dbReference>
<dbReference type="PIRSF" id="PIRSF000477">
    <property type="entry name" value="PurNPase"/>
    <property type="match status" value="1"/>
</dbReference>
<dbReference type="SUPFAM" id="SSF53167">
    <property type="entry name" value="Purine and uridine phosphorylases"/>
    <property type="match status" value="1"/>
</dbReference>
<feature type="binding site" evidence="6">
    <location>
        <position position="192"/>
    </location>
    <ligand>
        <name>a purine D-ribonucleoside</name>
        <dbReference type="ChEBI" id="CHEBI:142355"/>
    </ligand>
</feature>
<dbReference type="GO" id="GO:0004731">
    <property type="term" value="F:purine-nucleoside phosphorylase activity"/>
    <property type="evidence" value="ECO:0007669"/>
    <property type="project" value="UniProtKB-EC"/>
</dbReference>
<feature type="domain" description="Nucleoside phosphorylase" evidence="7">
    <location>
        <begin position="23"/>
        <end position="268"/>
    </location>
</feature>
<dbReference type="Pfam" id="PF01048">
    <property type="entry name" value="PNP_UDP_1"/>
    <property type="match status" value="1"/>
</dbReference>
<evidence type="ECO:0000256" key="5">
    <source>
        <dbReference type="PIRNR" id="PIRNR000477"/>
    </source>
</evidence>
<dbReference type="PANTHER" id="PTHR11904">
    <property type="entry name" value="METHYLTHIOADENOSINE/PURINE NUCLEOSIDE PHOSPHORYLASE"/>
    <property type="match status" value="1"/>
</dbReference>
<feature type="binding site" evidence="6">
    <location>
        <position position="60"/>
    </location>
    <ligand>
        <name>phosphate</name>
        <dbReference type="ChEBI" id="CHEBI:43474"/>
    </ligand>
</feature>
<evidence type="ECO:0000259" key="7">
    <source>
        <dbReference type="Pfam" id="PF01048"/>
    </source>
</evidence>
<evidence type="ECO:0000256" key="6">
    <source>
        <dbReference type="PIRSR" id="PIRSR000477-2"/>
    </source>
</evidence>
<keyword evidence="9" id="KW-1185">Reference proteome</keyword>
<dbReference type="AlphaFoldDB" id="A0AAE9ZCP7"/>
<dbReference type="CDD" id="cd09009">
    <property type="entry name" value="PNP-EcPNPII_like"/>
    <property type="match status" value="1"/>
</dbReference>
<accession>A0AAE9ZCP7</accession>
<comment type="pathway">
    <text evidence="1 5">Purine metabolism; purine nucleoside salvage.</text>
</comment>
<feature type="binding site" evidence="6">
    <location>
        <position position="234"/>
    </location>
    <ligand>
        <name>a purine D-ribonucleoside</name>
        <dbReference type="ChEBI" id="CHEBI:142355"/>
    </ligand>
</feature>
<evidence type="ECO:0000313" key="9">
    <source>
        <dbReference type="Proteomes" id="UP001214043"/>
    </source>
</evidence>
<feature type="binding site" evidence="6">
    <location>
        <begin position="80"/>
        <end position="82"/>
    </location>
    <ligand>
        <name>phosphate</name>
        <dbReference type="ChEBI" id="CHEBI:43474"/>
    </ligand>
</feature>
<keyword evidence="3 5" id="KW-0328">Glycosyltransferase</keyword>
<gene>
    <name evidence="8" type="ORF">PUV54_09370</name>
</gene>
<dbReference type="InterPro" id="IPR011268">
    <property type="entry name" value="Purine_phosphorylase"/>
</dbReference>
<evidence type="ECO:0000256" key="2">
    <source>
        <dbReference type="ARBA" id="ARBA00006751"/>
    </source>
</evidence>
<dbReference type="KEGG" id="hfl:PUV54_09370"/>
<dbReference type="InterPro" id="IPR000845">
    <property type="entry name" value="Nucleoside_phosphorylase_d"/>
</dbReference>
<dbReference type="EC" id="2.4.2.1" evidence="5"/>
<dbReference type="NCBIfam" id="NF006054">
    <property type="entry name" value="PRK08202.1"/>
    <property type="match status" value="1"/>
</dbReference>
<dbReference type="Gene3D" id="3.40.50.1580">
    <property type="entry name" value="Nucleoside phosphorylase domain"/>
    <property type="match status" value="1"/>
</dbReference>
<dbReference type="Proteomes" id="UP001214043">
    <property type="component" value="Chromosome"/>
</dbReference>
<evidence type="ECO:0000313" key="8">
    <source>
        <dbReference type="EMBL" id="WDI30168.1"/>
    </source>
</evidence>
<name>A0AAE9ZCP7_9PROT</name>
<dbReference type="GO" id="GO:0009116">
    <property type="term" value="P:nucleoside metabolic process"/>
    <property type="evidence" value="ECO:0007669"/>
    <property type="project" value="InterPro"/>
</dbReference>
<reference evidence="8" key="1">
    <citation type="submission" date="2023-02" db="EMBL/GenBank/DDBJ databases">
        <title>Genome sequence of Hyphococcus flavus.</title>
        <authorList>
            <person name="Rong J.-C."/>
            <person name="Zhao Q."/>
            <person name="Yi M."/>
            <person name="Wu J.-Y."/>
        </authorList>
    </citation>
    <scope>NUCLEOTIDE SEQUENCE</scope>
    <source>
        <strain evidence="8">MCCC 1K03223</strain>
    </source>
</reference>
<sequence>MNHDIQTAANAIRDRLNAAFPKTVLVLGSGLGEFGDKIDIEAIIPYGEIPGFPVSTVSGHSGKLLIGTASAVPVACMQGRLHVYEGHPIQQVALPIRTFRALGAETLILTNAAGSLKKEMGPGSLMVIEDHINASGRNPLIGENDEKIGLRFPDMSEVYAPELREKLLSAGTSEALDLSTGTYLYTTGPSFETPAEVRMFAKCGADAVGMSTVPEAIAAIHCGLKVAGVSLITNHAAGIAAHKITHDETLSVGALSFEKMSRLILRFLPSIN</sequence>
<dbReference type="NCBIfam" id="TIGR01697">
    <property type="entry name" value="PNPH-PUNA-XAPA"/>
    <property type="match status" value="1"/>
</dbReference>
<dbReference type="EMBL" id="CP118166">
    <property type="protein sequence ID" value="WDI30168.1"/>
    <property type="molecule type" value="Genomic_DNA"/>
</dbReference>
<protein>
    <recommendedName>
        <fullName evidence="5">Purine nucleoside phosphorylase</fullName>
        <ecNumber evidence="5">2.4.2.1</ecNumber>
    </recommendedName>
    <alternativeName>
        <fullName evidence="5">Inosine-guanosine phosphorylase</fullName>
    </alternativeName>
</protein>
<organism evidence="8 9">
    <name type="scientific">Hyphococcus flavus</name>
    <dbReference type="NCBI Taxonomy" id="1866326"/>
    <lineage>
        <taxon>Bacteria</taxon>
        <taxon>Pseudomonadati</taxon>
        <taxon>Pseudomonadota</taxon>
        <taxon>Alphaproteobacteria</taxon>
        <taxon>Parvularculales</taxon>
        <taxon>Parvularculaceae</taxon>
        <taxon>Hyphococcus</taxon>
    </lineage>
</organism>
<feature type="binding site" evidence="6">
    <location>
        <position position="29"/>
    </location>
    <ligand>
        <name>phosphate</name>
        <dbReference type="ChEBI" id="CHEBI:43474"/>
    </ligand>
</feature>
<dbReference type="InterPro" id="IPR035994">
    <property type="entry name" value="Nucleoside_phosphorylase_sf"/>
</dbReference>
<dbReference type="RefSeq" id="WP_274491963.1">
    <property type="nucleotide sequence ID" value="NZ_CP118166.1"/>
</dbReference>
<dbReference type="NCBIfam" id="TIGR01700">
    <property type="entry name" value="PNPH"/>
    <property type="match status" value="1"/>
</dbReference>
<feature type="binding site" evidence="6">
    <location>
        <position position="211"/>
    </location>
    <ligand>
        <name>phosphate</name>
        <dbReference type="ChEBI" id="CHEBI:43474"/>
    </ligand>
</feature>
<evidence type="ECO:0000256" key="1">
    <source>
        <dbReference type="ARBA" id="ARBA00005058"/>
    </source>
</evidence>
<comment type="function">
    <text evidence="5">The purine nucleoside phosphorylases catalyze the phosphorolytic breakdown of the N-glycosidic bond in the beta-(deoxy)ribonucleoside molecules, with the formation of the corresponding free purine bases and pentose-1-phosphate.</text>
</comment>
<feature type="binding site" evidence="6">
    <location>
        <position position="112"/>
    </location>
    <ligand>
        <name>phosphate</name>
        <dbReference type="ChEBI" id="CHEBI:43474"/>
    </ligand>
</feature>
<keyword evidence="4 5" id="KW-0808">Transferase</keyword>
<evidence type="ECO:0000256" key="4">
    <source>
        <dbReference type="ARBA" id="ARBA00022679"/>
    </source>
</evidence>
<proteinExistence type="inferred from homology"/>
<comment type="similarity">
    <text evidence="2 5">Belongs to the PNP/MTAP phosphorylase family.</text>
</comment>
<dbReference type="InterPro" id="IPR011270">
    <property type="entry name" value="Pur_Nuc_Pase_Ino/Guo-sp"/>
</dbReference>
<evidence type="ECO:0000256" key="3">
    <source>
        <dbReference type="ARBA" id="ARBA00022676"/>
    </source>
</evidence>